<dbReference type="Pfam" id="PF01068">
    <property type="entry name" value="DNA_ligase_A_M"/>
    <property type="match status" value="1"/>
</dbReference>
<evidence type="ECO:0000256" key="13">
    <source>
        <dbReference type="ARBA" id="ARBA00022932"/>
    </source>
</evidence>
<keyword evidence="9" id="KW-0227">DNA damage</keyword>
<dbReference type="GO" id="GO:0003677">
    <property type="term" value="F:DNA binding"/>
    <property type="evidence" value="ECO:0007669"/>
    <property type="project" value="UniProtKB-KW"/>
</dbReference>
<keyword evidence="4" id="KW-0808">Transferase</keyword>
<protein>
    <recommendedName>
        <fullName evidence="2">DNA ligase (ATP)</fullName>
        <ecNumber evidence="2">6.5.1.1</ecNumber>
    </recommendedName>
    <alternativeName>
        <fullName evidence="19">NHEJ DNA polymerase</fullName>
    </alternativeName>
</protein>
<keyword evidence="3 23" id="KW-0436">Ligase</keyword>
<dbReference type="SUPFAM" id="SSF50249">
    <property type="entry name" value="Nucleic acid-binding proteins"/>
    <property type="match status" value="1"/>
</dbReference>
<dbReference type="Gene3D" id="3.90.920.10">
    <property type="entry name" value="DNA primase, PRIM domain"/>
    <property type="match status" value="1"/>
</dbReference>
<dbReference type="NCBIfam" id="TIGR02779">
    <property type="entry name" value="NHEJ_ligase_lig"/>
    <property type="match status" value="1"/>
</dbReference>
<keyword evidence="13" id="KW-0239">DNA-directed DNA polymerase</keyword>
<dbReference type="InterPro" id="IPR014145">
    <property type="entry name" value="LigD_pol_dom"/>
</dbReference>
<evidence type="ECO:0000256" key="5">
    <source>
        <dbReference type="ARBA" id="ARBA00022695"/>
    </source>
</evidence>
<dbReference type="RefSeq" id="WP_090078736.1">
    <property type="nucleotide sequence ID" value="NZ_FOQT01000001.1"/>
</dbReference>
<dbReference type="GO" id="GO:0006310">
    <property type="term" value="P:DNA recombination"/>
    <property type="evidence" value="ECO:0007669"/>
    <property type="project" value="UniProtKB-KW"/>
</dbReference>
<dbReference type="GO" id="GO:0003910">
    <property type="term" value="F:DNA ligase (ATP) activity"/>
    <property type="evidence" value="ECO:0007669"/>
    <property type="project" value="UniProtKB-EC"/>
</dbReference>
<dbReference type="CDD" id="cd07971">
    <property type="entry name" value="OBF_DNA_ligase_LigD"/>
    <property type="match status" value="1"/>
</dbReference>
<feature type="region of interest" description="Disordered" evidence="21">
    <location>
        <begin position="1"/>
        <end position="20"/>
    </location>
</feature>
<dbReference type="Pfam" id="PF13298">
    <property type="entry name" value="LigD_N"/>
    <property type="match status" value="1"/>
</dbReference>
<comment type="cofactor">
    <cofactor evidence="1">
        <name>Mn(2+)</name>
        <dbReference type="ChEBI" id="CHEBI:29035"/>
    </cofactor>
</comment>
<dbReference type="SUPFAM" id="SSF56091">
    <property type="entry name" value="DNA ligase/mRNA capping enzyme, catalytic domain"/>
    <property type="match status" value="1"/>
</dbReference>
<dbReference type="STRING" id="1125876.SAMN05443292_0688"/>
<dbReference type="PROSITE" id="PS50160">
    <property type="entry name" value="DNA_LIGASE_A3"/>
    <property type="match status" value="1"/>
</dbReference>
<dbReference type="PANTHER" id="PTHR42705:SF3">
    <property type="entry name" value="ATP-DEPENDENT DNA LIGASE"/>
    <property type="match status" value="1"/>
</dbReference>
<evidence type="ECO:0000256" key="16">
    <source>
        <dbReference type="ARBA" id="ARBA00023204"/>
    </source>
</evidence>
<evidence type="ECO:0000256" key="15">
    <source>
        <dbReference type="ARBA" id="ARBA00023172"/>
    </source>
</evidence>
<dbReference type="EMBL" id="FOQT01000001">
    <property type="protein sequence ID" value="SFH89830.1"/>
    <property type="molecule type" value="Genomic_DNA"/>
</dbReference>
<name>A0A1I3DSV7_9FLAO</name>
<evidence type="ECO:0000256" key="17">
    <source>
        <dbReference type="ARBA" id="ARBA00023211"/>
    </source>
</evidence>
<keyword evidence="11" id="KW-0269">Exonuclease</keyword>
<gene>
    <name evidence="23" type="ORF">SAMN05443292_0688</name>
</gene>
<keyword evidence="16" id="KW-0234">DNA repair</keyword>
<dbReference type="InterPro" id="IPR014144">
    <property type="entry name" value="LigD_PE_domain"/>
</dbReference>
<feature type="domain" description="ATP-dependent DNA ligase family profile" evidence="22">
    <location>
        <begin position="308"/>
        <end position="443"/>
    </location>
</feature>
<dbReference type="NCBIfam" id="TIGR02776">
    <property type="entry name" value="NHEJ_ligase_prk"/>
    <property type="match status" value="1"/>
</dbReference>
<evidence type="ECO:0000256" key="19">
    <source>
        <dbReference type="ARBA" id="ARBA00029943"/>
    </source>
</evidence>
<dbReference type="InterPro" id="IPR052171">
    <property type="entry name" value="NHEJ_LigD"/>
</dbReference>
<dbReference type="NCBIfam" id="TIGR02778">
    <property type="entry name" value="ligD_pol"/>
    <property type="match status" value="1"/>
</dbReference>
<evidence type="ECO:0000256" key="7">
    <source>
        <dbReference type="ARBA" id="ARBA00022723"/>
    </source>
</evidence>
<evidence type="ECO:0000256" key="10">
    <source>
        <dbReference type="ARBA" id="ARBA00022801"/>
    </source>
</evidence>
<dbReference type="InterPro" id="IPR012340">
    <property type="entry name" value="NA-bd_OB-fold"/>
</dbReference>
<reference evidence="23 24" key="1">
    <citation type="submission" date="2016-10" db="EMBL/GenBank/DDBJ databases">
        <authorList>
            <person name="de Groot N.N."/>
        </authorList>
    </citation>
    <scope>NUCLEOTIDE SEQUENCE [LARGE SCALE GENOMIC DNA]</scope>
    <source>
        <strain evidence="23 24">DSM 26000</strain>
    </source>
</reference>
<evidence type="ECO:0000256" key="1">
    <source>
        <dbReference type="ARBA" id="ARBA00001936"/>
    </source>
</evidence>
<evidence type="ECO:0000256" key="18">
    <source>
        <dbReference type="ARBA" id="ARBA00023268"/>
    </source>
</evidence>
<dbReference type="AlphaFoldDB" id="A0A1I3DSV7"/>
<evidence type="ECO:0000256" key="3">
    <source>
        <dbReference type="ARBA" id="ARBA00022598"/>
    </source>
</evidence>
<evidence type="ECO:0000256" key="21">
    <source>
        <dbReference type="SAM" id="MobiDB-lite"/>
    </source>
</evidence>
<dbReference type="NCBIfam" id="TIGR02777">
    <property type="entry name" value="LigD_PE_dom"/>
    <property type="match status" value="1"/>
</dbReference>
<keyword evidence="5" id="KW-0548">Nucleotidyltransferase</keyword>
<dbReference type="CDD" id="cd04865">
    <property type="entry name" value="LigD_Pol_like_2"/>
    <property type="match status" value="1"/>
</dbReference>
<keyword evidence="14" id="KW-0238">DNA-binding</keyword>
<keyword evidence="15" id="KW-0233">DNA recombination</keyword>
<dbReference type="InterPro" id="IPR014143">
    <property type="entry name" value="NHEJ_ligase_prk"/>
</dbReference>
<dbReference type="GO" id="GO:0004527">
    <property type="term" value="F:exonuclease activity"/>
    <property type="evidence" value="ECO:0007669"/>
    <property type="project" value="UniProtKB-KW"/>
</dbReference>
<keyword evidence="10" id="KW-0378">Hydrolase</keyword>
<evidence type="ECO:0000313" key="24">
    <source>
        <dbReference type="Proteomes" id="UP000198931"/>
    </source>
</evidence>
<dbReference type="Gene3D" id="2.40.50.140">
    <property type="entry name" value="Nucleic acid-binding proteins"/>
    <property type="match status" value="1"/>
</dbReference>
<evidence type="ECO:0000256" key="6">
    <source>
        <dbReference type="ARBA" id="ARBA00022722"/>
    </source>
</evidence>
<evidence type="ECO:0000256" key="9">
    <source>
        <dbReference type="ARBA" id="ARBA00022763"/>
    </source>
</evidence>
<evidence type="ECO:0000259" key="22">
    <source>
        <dbReference type="PROSITE" id="PS50160"/>
    </source>
</evidence>
<keyword evidence="18" id="KW-0511">Multifunctional enzyme</keyword>
<keyword evidence="7" id="KW-0479">Metal-binding</keyword>
<dbReference type="GO" id="GO:0005524">
    <property type="term" value="F:ATP binding"/>
    <property type="evidence" value="ECO:0007669"/>
    <property type="project" value="UniProtKB-KW"/>
</dbReference>
<dbReference type="CDD" id="cd07906">
    <property type="entry name" value="Adenylation_DNA_ligase_LigD_LigC"/>
    <property type="match status" value="1"/>
</dbReference>
<dbReference type="Proteomes" id="UP000198931">
    <property type="component" value="Unassembled WGS sequence"/>
</dbReference>
<dbReference type="GO" id="GO:0003887">
    <property type="term" value="F:DNA-directed DNA polymerase activity"/>
    <property type="evidence" value="ECO:0007669"/>
    <property type="project" value="UniProtKB-KW"/>
</dbReference>
<dbReference type="InterPro" id="IPR012309">
    <property type="entry name" value="DNA_ligase_ATP-dep_C"/>
</dbReference>
<dbReference type="InterPro" id="IPR014146">
    <property type="entry name" value="LigD_ligase_dom"/>
</dbReference>
<dbReference type="PANTHER" id="PTHR42705">
    <property type="entry name" value="BIFUNCTIONAL NON-HOMOLOGOUS END JOINING PROTEIN LIGD"/>
    <property type="match status" value="1"/>
</dbReference>
<keyword evidence="8" id="KW-0547">Nucleotide-binding</keyword>
<evidence type="ECO:0000256" key="11">
    <source>
        <dbReference type="ARBA" id="ARBA00022839"/>
    </source>
</evidence>
<organism evidence="23 24">
    <name type="scientific">Halpernia frigidisoli</name>
    <dbReference type="NCBI Taxonomy" id="1125876"/>
    <lineage>
        <taxon>Bacteria</taxon>
        <taxon>Pseudomonadati</taxon>
        <taxon>Bacteroidota</taxon>
        <taxon>Flavobacteriia</taxon>
        <taxon>Flavobacteriales</taxon>
        <taxon>Weeksellaceae</taxon>
        <taxon>Chryseobacterium group</taxon>
        <taxon>Halpernia</taxon>
    </lineage>
</organism>
<evidence type="ECO:0000256" key="14">
    <source>
        <dbReference type="ARBA" id="ARBA00023125"/>
    </source>
</evidence>
<dbReference type="Gene3D" id="3.30.470.30">
    <property type="entry name" value="DNA ligase/mRNA capping enzyme"/>
    <property type="match status" value="1"/>
</dbReference>
<dbReference type="InterPro" id="IPR012310">
    <property type="entry name" value="DNA_ligase_ATP-dep_cent"/>
</dbReference>
<dbReference type="Pfam" id="PF04679">
    <property type="entry name" value="DNA_ligase_A_C"/>
    <property type="match status" value="1"/>
</dbReference>
<evidence type="ECO:0000256" key="4">
    <source>
        <dbReference type="ARBA" id="ARBA00022679"/>
    </source>
</evidence>
<accession>A0A1I3DSV7</accession>
<proteinExistence type="predicted"/>
<keyword evidence="17" id="KW-0464">Manganese</keyword>
<dbReference type="EC" id="6.5.1.1" evidence="2"/>
<evidence type="ECO:0000256" key="12">
    <source>
        <dbReference type="ARBA" id="ARBA00022840"/>
    </source>
</evidence>
<keyword evidence="24" id="KW-1185">Reference proteome</keyword>
<dbReference type="Pfam" id="PF21686">
    <property type="entry name" value="LigD_Prim-Pol"/>
    <property type="match status" value="1"/>
</dbReference>
<dbReference type="OrthoDB" id="9802472at2"/>
<evidence type="ECO:0000256" key="8">
    <source>
        <dbReference type="ARBA" id="ARBA00022741"/>
    </source>
</evidence>
<dbReference type="GO" id="GO:0046872">
    <property type="term" value="F:metal ion binding"/>
    <property type="evidence" value="ECO:0007669"/>
    <property type="project" value="UniProtKB-KW"/>
</dbReference>
<dbReference type="Gene3D" id="3.30.1490.70">
    <property type="match status" value="1"/>
</dbReference>
<evidence type="ECO:0000256" key="2">
    <source>
        <dbReference type="ARBA" id="ARBA00012727"/>
    </source>
</evidence>
<evidence type="ECO:0000256" key="20">
    <source>
        <dbReference type="ARBA" id="ARBA00034003"/>
    </source>
</evidence>
<keyword evidence="6" id="KW-0540">Nuclease</keyword>
<sequence>MSLEDYQKKRDFKETSEPKGKIESSENKLIFVIQRHAASRLHYDFRLEMDGVLKSWAIPKGPSLNPADKRLAMKVEDHPYSYKDFEGSIPKGNYGAGEVEIWDSGTYEALQKKEGKTDDLILRNELHKGSLKFILHGEKLKGEFALVKIKNPKDDNAWLLIKHKDEFAETDYDAENHISENSKVSEVLEKKSDNKPGVKSSFKNYTPALSNEKKLTDFIKPMLAKTAEAAFDKKDWVFEIKWDGYRAIADLRESASLLYSRNGLSFKEKFHKVSDALETQNHKMILDGEIVAFNSEGKPDFQKLQQIGENPNMALTYQVFDLLWLNGHSTESLTLLERKELLKDALVENEVVKYCDHVPEKGKDFFEQIKSMELEGMIAKKADSKYVEGSRSDDWLKIKFQQTEDVIICGFTEGKGSRKSFGALILGKYENEKLVYCGHTGTGFSDETLESLANVFEPLISKKCPFEQVPKTNAPATWLKPELICEIKFTEITKDGVFRHPVFIGLREDKAVEDLRDDEKLEYQKSEPKKGIKKSISKKSKIEIVNLKLTNQEKIYFPESSFTKGDVVEYYQSVSEYILPHLKDRPQSLNRFPNGIKGLSFYQKDAGNDAPNWIEKVAIHSDSNDKDINYLICNSKESLAYLNNLGCIDLNPWNSTTKNLENPTWMAIDLDPSDKNTFDEVIETALAVKEVLDLAKIKGFPKTSGSSGIHIFVPMENQYFFDQVKNFAHILMQKVEKKLPKLTTLERALKTRSDKKIYLDYLQNRSGQTLASVYSIRPKEFAPVSMPLKWEELKVGLKPTDFNIENSLERINKNGDLFKPVLRKGIDMLKALENLSDS</sequence>
<keyword evidence="12" id="KW-0067">ATP-binding</keyword>
<dbReference type="GO" id="GO:0006281">
    <property type="term" value="P:DNA repair"/>
    <property type="evidence" value="ECO:0007669"/>
    <property type="project" value="UniProtKB-KW"/>
</dbReference>
<comment type="catalytic activity">
    <reaction evidence="20">
        <text>ATP + (deoxyribonucleotide)n-3'-hydroxyl + 5'-phospho-(deoxyribonucleotide)m = (deoxyribonucleotide)n+m + AMP + diphosphate.</text>
        <dbReference type="EC" id="6.5.1.1"/>
    </reaction>
</comment>
<evidence type="ECO:0000313" key="23">
    <source>
        <dbReference type="EMBL" id="SFH89830.1"/>
    </source>
</evidence>